<sequence length="202" mass="22684">MDQMNNIFTSENTSHDQVRPLYATNFFIGGITDYAAIAEALNLMLIYGGREQVITGIAKVLSGLGAGSSAIEILEERLMAVQQTWCREFRDMQRRMEPVYAKSCGGLREKDRNAFRTIISARLALWMEDFDGDSVNRLSREVEAFLDRWANGETLVTDALKVIPGVSMHWMVDNPTLPSYLQLGNGVNTKYEVKSEFMGGLD</sequence>
<gene>
    <name evidence="1" type="ORF">PCON_11278</name>
</gene>
<dbReference type="EMBL" id="HF935630">
    <property type="protein sequence ID" value="CCX11684.1"/>
    <property type="molecule type" value="Genomic_DNA"/>
</dbReference>
<dbReference type="Proteomes" id="UP000018144">
    <property type="component" value="Unassembled WGS sequence"/>
</dbReference>
<accession>U4L465</accession>
<evidence type="ECO:0000313" key="2">
    <source>
        <dbReference type="Proteomes" id="UP000018144"/>
    </source>
</evidence>
<proteinExistence type="predicted"/>
<protein>
    <submittedName>
        <fullName evidence="1">Uncharacterized protein</fullName>
    </submittedName>
</protein>
<dbReference type="AlphaFoldDB" id="U4L465"/>
<organism evidence="1 2">
    <name type="scientific">Pyronema omphalodes (strain CBS 100304)</name>
    <name type="common">Pyronema confluens</name>
    <dbReference type="NCBI Taxonomy" id="1076935"/>
    <lineage>
        <taxon>Eukaryota</taxon>
        <taxon>Fungi</taxon>
        <taxon>Dikarya</taxon>
        <taxon>Ascomycota</taxon>
        <taxon>Pezizomycotina</taxon>
        <taxon>Pezizomycetes</taxon>
        <taxon>Pezizales</taxon>
        <taxon>Pyronemataceae</taxon>
        <taxon>Pyronema</taxon>
    </lineage>
</organism>
<evidence type="ECO:0000313" key="1">
    <source>
        <dbReference type="EMBL" id="CCX11684.1"/>
    </source>
</evidence>
<name>U4L465_PYROM</name>
<reference evidence="1 2" key="1">
    <citation type="journal article" date="2013" name="PLoS Genet.">
        <title>The genome and development-dependent transcriptomes of Pyronema confluens: a window into fungal evolution.</title>
        <authorList>
            <person name="Traeger S."/>
            <person name="Altegoer F."/>
            <person name="Freitag M."/>
            <person name="Gabaldon T."/>
            <person name="Kempken F."/>
            <person name="Kumar A."/>
            <person name="Marcet-Houben M."/>
            <person name="Poggeler S."/>
            <person name="Stajich J.E."/>
            <person name="Nowrousian M."/>
        </authorList>
    </citation>
    <scope>NUCLEOTIDE SEQUENCE [LARGE SCALE GENOMIC DNA]</scope>
    <source>
        <strain evidence="2">CBS 100304</strain>
        <tissue evidence="1">Vegetative mycelium</tissue>
    </source>
</reference>
<keyword evidence="2" id="KW-1185">Reference proteome</keyword>